<dbReference type="Proteomes" id="UP000748531">
    <property type="component" value="Unassembled WGS sequence"/>
</dbReference>
<protein>
    <submittedName>
        <fullName evidence="1">Uncharacterized protein</fullName>
    </submittedName>
</protein>
<feature type="non-terminal residue" evidence="1">
    <location>
        <position position="1"/>
    </location>
</feature>
<evidence type="ECO:0000313" key="1">
    <source>
        <dbReference type="EMBL" id="KAF5394245.1"/>
    </source>
</evidence>
<dbReference type="EMBL" id="LUCH01019541">
    <property type="protein sequence ID" value="KAF5394245.1"/>
    <property type="molecule type" value="Genomic_DNA"/>
</dbReference>
<dbReference type="OrthoDB" id="6287422at2759"/>
<accession>A0A8J4SII1</accession>
<comment type="caution">
    <text evidence="1">The sequence shown here is derived from an EMBL/GenBank/DDBJ whole genome shotgun (WGS) entry which is preliminary data.</text>
</comment>
<keyword evidence="2" id="KW-1185">Reference proteome</keyword>
<organism evidence="1 2">
    <name type="scientific">Paragonimus heterotremus</name>
    <dbReference type="NCBI Taxonomy" id="100268"/>
    <lineage>
        <taxon>Eukaryota</taxon>
        <taxon>Metazoa</taxon>
        <taxon>Spiralia</taxon>
        <taxon>Lophotrochozoa</taxon>
        <taxon>Platyhelminthes</taxon>
        <taxon>Trematoda</taxon>
        <taxon>Digenea</taxon>
        <taxon>Plagiorchiida</taxon>
        <taxon>Troglotremata</taxon>
        <taxon>Troglotrematidae</taxon>
        <taxon>Paragonimus</taxon>
    </lineage>
</organism>
<name>A0A8J4SII1_9TREM</name>
<gene>
    <name evidence="1" type="ORF">PHET_11967</name>
</gene>
<evidence type="ECO:0000313" key="2">
    <source>
        <dbReference type="Proteomes" id="UP000748531"/>
    </source>
</evidence>
<sequence>HLSPLHHLESQEKSEFCGSSPKLSLIEEVRQSSPKERDDALHFPLYELAPDLVRSGDRLLALATVSSLSEQRASHSGFTCASTHDSACVESKSEKHFLSDVQRDDWISVNGSLGPLLLQNTHRLHPYIIAAASRIRQHRNACRSWSSMFFSDFFQPDECKCLSDKELLEYELLTLSDSQVGHSERAFFPHQNNTRSHCSSLEECNEPRFSARTRNHLTSLYQLNYFNDIYDEDSSSNFEKEEPLALTSDSFSNLPVFISSTPSQSFSPIGMYGDIHEDETQLCSCSSHILTSNFNNIFGTSHTTLFPVELDSFLFMLDSVDSPWKCQVHFAHLPSPFSWPPIDPEFIDEINSYILIPFECVYSTNDDRSPPEISQISESLSRTLSAQITESPVHSSAKPIAGGIGES</sequence>
<reference evidence="1" key="1">
    <citation type="submission" date="2019-05" db="EMBL/GenBank/DDBJ databases">
        <title>Annotation for the trematode Paragonimus heterotremus.</title>
        <authorList>
            <person name="Choi Y.-J."/>
        </authorList>
    </citation>
    <scope>NUCLEOTIDE SEQUENCE</scope>
    <source>
        <strain evidence="1">LC</strain>
    </source>
</reference>
<dbReference type="AlphaFoldDB" id="A0A8J4SII1"/>
<proteinExistence type="predicted"/>